<feature type="compositionally biased region" description="Polar residues" evidence="1">
    <location>
        <begin position="94"/>
        <end position="104"/>
    </location>
</feature>
<organism evidence="2 3">
    <name type="scientific">Mesorhizobium vachelliae</name>
    <dbReference type="NCBI Taxonomy" id="3072309"/>
    <lineage>
        <taxon>Bacteria</taxon>
        <taxon>Pseudomonadati</taxon>
        <taxon>Pseudomonadota</taxon>
        <taxon>Alphaproteobacteria</taxon>
        <taxon>Hyphomicrobiales</taxon>
        <taxon>Phyllobacteriaceae</taxon>
        <taxon>Mesorhizobium</taxon>
    </lineage>
</organism>
<dbReference type="EMBL" id="JAVIIQ010000001">
    <property type="protein sequence ID" value="MDX8529973.1"/>
    <property type="molecule type" value="Genomic_DNA"/>
</dbReference>
<feature type="region of interest" description="Disordered" evidence="1">
    <location>
        <begin position="1"/>
        <end position="26"/>
    </location>
</feature>
<gene>
    <name evidence="2" type="ORF">RFM42_03225</name>
</gene>
<feature type="compositionally biased region" description="Low complexity" evidence="1">
    <location>
        <begin position="78"/>
        <end position="88"/>
    </location>
</feature>
<dbReference type="Proteomes" id="UP001285154">
    <property type="component" value="Unassembled WGS sequence"/>
</dbReference>
<accession>A0ABU4ZX50</accession>
<reference evidence="2 3" key="1">
    <citation type="submission" date="2023-08" db="EMBL/GenBank/DDBJ databases">
        <title>Implementing the SeqCode for naming new Mesorhizobium species isolated from Vachellia karroo root nodules.</title>
        <authorList>
            <person name="Van Lill M."/>
        </authorList>
    </citation>
    <scope>NUCLEOTIDE SEQUENCE [LARGE SCALE GENOMIC DNA]</scope>
    <source>
        <strain evidence="2 3">VK25D</strain>
    </source>
</reference>
<name>A0ABU4ZX50_9HYPH</name>
<evidence type="ECO:0008006" key="4">
    <source>
        <dbReference type="Google" id="ProtNLM"/>
    </source>
</evidence>
<protein>
    <recommendedName>
        <fullName evidence="4">FlxA-like protein</fullName>
    </recommendedName>
</protein>
<evidence type="ECO:0000313" key="3">
    <source>
        <dbReference type="Proteomes" id="UP001285154"/>
    </source>
</evidence>
<evidence type="ECO:0000256" key="1">
    <source>
        <dbReference type="SAM" id="MobiDB-lite"/>
    </source>
</evidence>
<dbReference type="RefSeq" id="WP_320245330.1">
    <property type="nucleotide sequence ID" value="NZ_JAVIIQ010000001.1"/>
</dbReference>
<evidence type="ECO:0000313" key="2">
    <source>
        <dbReference type="EMBL" id="MDX8529973.1"/>
    </source>
</evidence>
<sequence length="104" mass="10932">MVSAISSSVQSVQYSSSTSSDDAAQEAALEKQIQALQDQAKAAQDEADAARLQQQAAALQAKLDALKAADAKKTDQNQSTTSAAAARQAEFDNEPTTQSHLFSM</sequence>
<keyword evidence="3" id="KW-1185">Reference proteome</keyword>
<comment type="caution">
    <text evidence="2">The sequence shown here is derived from an EMBL/GenBank/DDBJ whole genome shotgun (WGS) entry which is preliminary data.</text>
</comment>
<feature type="region of interest" description="Disordered" evidence="1">
    <location>
        <begin position="67"/>
        <end position="104"/>
    </location>
</feature>
<proteinExistence type="predicted"/>